<feature type="transmembrane region" description="Helical" evidence="2">
    <location>
        <begin position="285"/>
        <end position="303"/>
    </location>
</feature>
<gene>
    <name evidence="3" type="ORF">ENR63_01355</name>
</gene>
<evidence type="ECO:0000313" key="3">
    <source>
        <dbReference type="EMBL" id="HGW29553.1"/>
    </source>
</evidence>
<dbReference type="EMBL" id="DSRT01000070">
    <property type="protein sequence ID" value="HGW29553.1"/>
    <property type="molecule type" value="Genomic_DNA"/>
</dbReference>
<feature type="transmembrane region" description="Helical" evidence="2">
    <location>
        <begin position="204"/>
        <end position="228"/>
    </location>
</feature>
<feature type="transmembrane region" description="Helical" evidence="2">
    <location>
        <begin position="235"/>
        <end position="255"/>
    </location>
</feature>
<feature type="region of interest" description="Disordered" evidence="1">
    <location>
        <begin position="384"/>
        <end position="403"/>
    </location>
</feature>
<keyword evidence="2" id="KW-1133">Transmembrane helix</keyword>
<evidence type="ECO:0000256" key="2">
    <source>
        <dbReference type="SAM" id="Phobius"/>
    </source>
</evidence>
<protein>
    <recommendedName>
        <fullName evidence="4">Glycerophosphoryl diester phosphodiesterase membrane domain-containing protein</fullName>
    </recommendedName>
</protein>
<evidence type="ECO:0000256" key="1">
    <source>
        <dbReference type="SAM" id="MobiDB-lite"/>
    </source>
</evidence>
<proteinExistence type="predicted"/>
<keyword evidence="2" id="KW-0472">Membrane</keyword>
<organism evidence="3">
    <name type="scientific">candidate division WWE3 bacterium</name>
    <dbReference type="NCBI Taxonomy" id="2053526"/>
    <lineage>
        <taxon>Bacteria</taxon>
        <taxon>Katanobacteria</taxon>
    </lineage>
</organism>
<feature type="transmembrane region" description="Helical" evidence="2">
    <location>
        <begin position="310"/>
        <end position="328"/>
    </location>
</feature>
<reference evidence="3" key="1">
    <citation type="journal article" date="2020" name="mSystems">
        <title>Genome- and Community-Level Interaction Insights into Carbon Utilization and Element Cycling Functions of Hydrothermarchaeota in Hydrothermal Sediment.</title>
        <authorList>
            <person name="Zhou Z."/>
            <person name="Liu Y."/>
            <person name="Xu W."/>
            <person name="Pan J."/>
            <person name="Luo Z.H."/>
            <person name="Li M."/>
        </authorList>
    </citation>
    <scope>NUCLEOTIDE SEQUENCE [LARGE SCALE GENOMIC DNA]</scope>
    <source>
        <strain evidence="3">SpSt-417</strain>
    </source>
</reference>
<comment type="caution">
    <text evidence="3">The sequence shown here is derived from an EMBL/GenBank/DDBJ whole genome shotgun (WGS) entry which is preliminary data.</text>
</comment>
<dbReference type="AlphaFoldDB" id="A0A7C4XNF5"/>
<feature type="transmembrane region" description="Helical" evidence="2">
    <location>
        <begin position="141"/>
        <end position="162"/>
    </location>
</feature>
<evidence type="ECO:0008006" key="4">
    <source>
        <dbReference type="Google" id="ProtNLM"/>
    </source>
</evidence>
<feature type="transmembrane region" description="Helical" evidence="2">
    <location>
        <begin position="334"/>
        <end position="360"/>
    </location>
</feature>
<sequence>MNSFKIFSALKESIKIAFKHKLLWVFALLVATSTGTNVGFVSNLIPGLQESSDQETSWILTPEHPFNPQNLIAVEAPIPSETEGVGSDSEEALESEAPLESAPAEGTPINLNVSNYIFLQAVQLLYTFSVRDYVELFKVHLVVLGITGFIGISAAIVIGFVIKNWGIASLLKGTKMASDGTGYKLGELSEVGVAYATRLFRFDLLIFLTYFVVSVFFIVLIVAPFALLPQTSINYLIAFLIGVVYFLLLVSLFYISKIGPYFVVFEKQRAREAIHSGWEFFKENFAYAILIDIVNFVFVGVVLMSFASIFAAISYVAVVAYPFLVLFLQENFALILPLSLFISIFIVSGMLLFLAIFGFVETVKQIMWTKFFFSFHSLGNPNSTQNNSTLRDSFVPKETTNAA</sequence>
<name>A0A7C4XNF5_UNCKA</name>
<keyword evidence="2" id="KW-0812">Transmembrane</keyword>
<feature type="region of interest" description="Disordered" evidence="1">
    <location>
        <begin position="81"/>
        <end position="103"/>
    </location>
</feature>
<accession>A0A7C4XNF5</accession>